<evidence type="ECO:0000259" key="7">
    <source>
        <dbReference type="Pfam" id="PF00155"/>
    </source>
</evidence>
<dbReference type="PATRIC" id="fig|52689.4.peg.3089"/>
<comment type="caution">
    <text evidence="8">The sequence shown here is derived from an EMBL/GenBank/DDBJ whole genome shotgun (WGS) entry which is preliminary data.</text>
</comment>
<sequence length="406" mass="45495">MTKAVKKSRKLDNVCYDIRGPVVEEAARMESQGIDIIMLNTGNTAPFNLNAPDEIIHDIKYNMISAEGYCNSQGIFSARKAVVQHYQVKGLMDLHVEDVFLGNGVSELILFCMQALLDNGDEILVPAPDYPLWSAAVNLSGGTAVYYTCDEQADWCPDLEDMKSKITPKTKGIVVINPNNPTGALYPREILEGIVKLAVENDLIIFADEIYDRILYDDAVHIPMATLTDEVLVVTLNGLSKSHRIPGFRVGWMILTGNKEGAKDYIEGIKMLSNMRMCSNVPGQHAIQTSLGGYQSINDLLKPGGRLYEQREIVCDRVNAIPGLSCVKPKAGFYVFPKIDIARFNITSDVQFALDFLKEEHVLMVQGTGFNWPDPDHFRIVFLPHPEDLIKTMDRLERFMSTYRQK</sequence>
<dbReference type="EMBL" id="LGYO01000006">
    <property type="protein sequence ID" value="KNZ43231.1"/>
    <property type="molecule type" value="Genomic_DNA"/>
</dbReference>
<comment type="cofactor">
    <cofactor evidence="1">
        <name>pyridoxal 5'-phosphate</name>
        <dbReference type="ChEBI" id="CHEBI:597326"/>
    </cofactor>
</comment>
<dbReference type="AlphaFoldDB" id="A0A0L6U3Z1"/>
<dbReference type="InterPro" id="IPR015424">
    <property type="entry name" value="PyrdxlP-dep_Trfase"/>
</dbReference>
<comment type="similarity">
    <text evidence="2">Belongs to the class-I pyridoxal-phosphate-dependent aminotransferase family.</text>
</comment>
<evidence type="ECO:0000256" key="2">
    <source>
        <dbReference type="ARBA" id="ARBA00007441"/>
    </source>
</evidence>
<evidence type="ECO:0000256" key="3">
    <source>
        <dbReference type="ARBA" id="ARBA00022576"/>
    </source>
</evidence>
<dbReference type="Gene3D" id="3.90.1150.10">
    <property type="entry name" value="Aspartate Aminotransferase, domain 1"/>
    <property type="match status" value="1"/>
</dbReference>
<reference evidence="9" key="1">
    <citation type="submission" date="2015-07" db="EMBL/GenBank/DDBJ databases">
        <title>Draft genome sequence of Acetobacterium bakii DSM 8293, a potential psychrophilic chemical producer through syngas fermentation.</title>
        <authorList>
            <person name="Song Y."/>
            <person name="Hwang S."/>
            <person name="Cho B.-K."/>
        </authorList>
    </citation>
    <scope>NUCLEOTIDE SEQUENCE [LARGE SCALE GENOMIC DNA]</scope>
    <source>
        <strain evidence="9">DSM 8239</strain>
    </source>
</reference>
<dbReference type="STRING" id="52689.AKG39_01955"/>
<evidence type="ECO:0000256" key="1">
    <source>
        <dbReference type="ARBA" id="ARBA00001933"/>
    </source>
</evidence>
<gene>
    <name evidence="8" type="ORF">AKG39_01955</name>
</gene>
<dbReference type="InterPro" id="IPR051926">
    <property type="entry name" value="Ala_Aminotransferase"/>
</dbReference>
<name>A0A0L6U3Z1_9FIRM</name>
<dbReference type="InterPro" id="IPR015421">
    <property type="entry name" value="PyrdxlP-dep_Trfase_major"/>
</dbReference>
<dbReference type="GO" id="GO:0030170">
    <property type="term" value="F:pyridoxal phosphate binding"/>
    <property type="evidence" value="ECO:0007669"/>
    <property type="project" value="InterPro"/>
</dbReference>
<dbReference type="RefSeq" id="WP_050738677.1">
    <property type="nucleotide sequence ID" value="NZ_LGYO01000006.1"/>
</dbReference>
<evidence type="ECO:0000256" key="4">
    <source>
        <dbReference type="ARBA" id="ARBA00022679"/>
    </source>
</evidence>
<protein>
    <recommendedName>
        <fullName evidence="6">alanine transaminase</fullName>
        <ecNumber evidence="6">2.6.1.2</ecNumber>
    </recommendedName>
</protein>
<evidence type="ECO:0000313" key="9">
    <source>
        <dbReference type="Proteomes" id="UP000036873"/>
    </source>
</evidence>
<keyword evidence="4 8" id="KW-0808">Transferase</keyword>
<keyword evidence="9" id="KW-1185">Reference proteome</keyword>
<dbReference type="EC" id="2.6.1.2" evidence="6"/>
<proteinExistence type="inferred from homology"/>
<keyword evidence="5" id="KW-0663">Pyridoxal phosphate</keyword>
<evidence type="ECO:0000256" key="6">
    <source>
        <dbReference type="ARBA" id="ARBA00026106"/>
    </source>
</evidence>
<evidence type="ECO:0000256" key="5">
    <source>
        <dbReference type="ARBA" id="ARBA00022898"/>
    </source>
</evidence>
<dbReference type="PANTHER" id="PTHR43488">
    <property type="entry name" value="GLUTAMATE-PYRUVATE AMINOTRANSFERASE ALAA"/>
    <property type="match status" value="1"/>
</dbReference>
<dbReference type="GO" id="GO:0004021">
    <property type="term" value="F:L-alanine:2-oxoglutarate aminotransferase activity"/>
    <property type="evidence" value="ECO:0007669"/>
    <property type="project" value="UniProtKB-EC"/>
</dbReference>
<accession>A0A0L6U3Z1</accession>
<dbReference type="InterPro" id="IPR015422">
    <property type="entry name" value="PyrdxlP-dep_Trfase_small"/>
</dbReference>
<dbReference type="Gene3D" id="3.40.640.10">
    <property type="entry name" value="Type I PLP-dependent aspartate aminotransferase-like (Major domain)"/>
    <property type="match status" value="1"/>
</dbReference>
<evidence type="ECO:0000313" key="8">
    <source>
        <dbReference type="EMBL" id="KNZ43231.1"/>
    </source>
</evidence>
<dbReference type="Pfam" id="PF00155">
    <property type="entry name" value="Aminotran_1_2"/>
    <property type="match status" value="1"/>
</dbReference>
<keyword evidence="3 8" id="KW-0032">Aminotransferase</keyword>
<dbReference type="CDD" id="cd00609">
    <property type="entry name" value="AAT_like"/>
    <property type="match status" value="1"/>
</dbReference>
<dbReference type="Proteomes" id="UP000036873">
    <property type="component" value="Unassembled WGS sequence"/>
</dbReference>
<feature type="domain" description="Aminotransferase class I/classII large" evidence="7">
    <location>
        <begin position="36"/>
        <end position="385"/>
    </location>
</feature>
<dbReference type="InterPro" id="IPR004839">
    <property type="entry name" value="Aminotransferase_I/II_large"/>
</dbReference>
<dbReference type="OrthoDB" id="9802328at2"/>
<dbReference type="PANTHER" id="PTHR43488:SF2">
    <property type="entry name" value="GLUTAMATE-PYRUVATE AMINOTRANSFERASE ALAA"/>
    <property type="match status" value="1"/>
</dbReference>
<dbReference type="SUPFAM" id="SSF53383">
    <property type="entry name" value="PLP-dependent transferases"/>
    <property type="match status" value="1"/>
</dbReference>
<organism evidence="8 9">
    <name type="scientific">Acetobacterium bakii</name>
    <dbReference type="NCBI Taxonomy" id="52689"/>
    <lineage>
        <taxon>Bacteria</taxon>
        <taxon>Bacillati</taxon>
        <taxon>Bacillota</taxon>
        <taxon>Clostridia</taxon>
        <taxon>Eubacteriales</taxon>
        <taxon>Eubacteriaceae</taxon>
        <taxon>Acetobacterium</taxon>
    </lineage>
</organism>